<dbReference type="EMBL" id="JAPTZU010000001">
    <property type="protein sequence ID" value="MCZ2686246.1"/>
    <property type="molecule type" value="Genomic_DNA"/>
</dbReference>
<organism evidence="1">
    <name type="scientific">Bacteroides fragilis</name>
    <dbReference type="NCBI Taxonomy" id="817"/>
    <lineage>
        <taxon>Bacteria</taxon>
        <taxon>Pseudomonadati</taxon>
        <taxon>Bacteroidota</taxon>
        <taxon>Bacteroidia</taxon>
        <taxon>Bacteroidales</taxon>
        <taxon>Bacteroidaceae</taxon>
        <taxon>Bacteroides</taxon>
    </lineage>
</organism>
<evidence type="ECO:0000313" key="5">
    <source>
        <dbReference type="EMBL" id="RHH15140.1"/>
    </source>
</evidence>
<dbReference type="EMBL" id="CP054003">
    <property type="protein sequence ID" value="QKH83471.1"/>
    <property type="molecule type" value="Genomic_DNA"/>
</dbReference>
<evidence type="ECO:0000313" key="6">
    <source>
        <dbReference type="Proteomes" id="UP000266644"/>
    </source>
</evidence>
<dbReference type="EMBL" id="JAPUAC010000002">
    <property type="protein sequence ID" value="MCZ2653130.1"/>
    <property type="molecule type" value="Genomic_DNA"/>
</dbReference>
<reference evidence="5 6" key="3">
    <citation type="submission" date="2018-08" db="EMBL/GenBank/DDBJ databases">
        <title>A genome reference for cultivated species of the human gut microbiota.</title>
        <authorList>
            <person name="Zou Y."/>
            <person name="Xue W."/>
            <person name="Luo G."/>
        </authorList>
    </citation>
    <scope>NUCLEOTIDE SEQUENCE [LARGE SCALE GENOMIC DNA]</scope>
    <source>
        <strain evidence="5 6">AM18-6</strain>
    </source>
</reference>
<reference evidence="2" key="5">
    <citation type="submission" date="2022-12" db="EMBL/GenBank/DDBJ databases">
        <title>Development of a Multilocus Sequence Typing Scheme for Bacteroides fragilis Based on Whole Genome Sequencing Data and Clinical Application.</title>
        <authorList>
            <person name="Nielsen F.D."/>
            <person name="Justesen U.S."/>
        </authorList>
    </citation>
    <scope>NUCLEOTIDE SEQUENCE</scope>
    <source>
        <strain evidence="3">BF_AM_ODE_DK_2015_4</strain>
        <strain evidence="2">BF_BC_ODE_DK_2015_2</strain>
    </source>
</reference>
<evidence type="ECO:0000313" key="3">
    <source>
        <dbReference type="EMBL" id="MCZ2686246.1"/>
    </source>
</evidence>
<dbReference type="AlphaFoldDB" id="A0A081UE93"/>
<gene>
    <name evidence="5" type="ORF">DW228_03505</name>
    <name evidence="1" type="ORF">EE52_0214285</name>
    <name evidence="4" type="ORF">FOC69_03515</name>
    <name evidence="2" type="ORF">O1422_03015</name>
    <name evidence="3" type="ORF">O1433_01860</name>
</gene>
<accession>A0A081UE93</accession>
<evidence type="ECO:0000313" key="7">
    <source>
        <dbReference type="Proteomes" id="UP000501467"/>
    </source>
</evidence>
<protein>
    <submittedName>
        <fullName evidence="1">Uncharacterized protein</fullName>
    </submittedName>
</protein>
<proteinExistence type="predicted"/>
<evidence type="ECO:0000313" key="4">
    <source>
        <dbReference type="EMBL" id="QKH83471.1"/>
    </source>
</evidence>
<dbReference type="EMBL" id="JMZZ02000154">
    <property type="protein sequence ID" value="KFX74096.1"/>
    <property type="molecule type" value="Genomic_DNA"/>
</dbReference>
<dbReference type="Proteomes" id="UP000266644">
    <property type="component" value="Unassembled WGS sequence"/>
</dbReference>
<sequence>MKRFAAHYIFIPESGFLKLHAIEMEGEYVYRIFPCSEEIESVEWFPGVILLIPQERMDINNTLFNLTNTDEQSITIPEITSCMKWQAYLLFPFDFATMRPVAETQRRQLR</sequence>
<dbReference type="PATRIC" id="fig|817.52.peg.3142"/>
<reference evidence="1" key="2">
    <citation type="submission" date="2014-07" db="EMBL/GenBank/DDBJ databases">
        <title>Genetics and epidemiology of antimicrobial resistance in B. fragilis group.</title>
        <authorList>
            <person name="Sydenham T.V."/>
            <person name="Hasman H."/>
            <person name="Kemp M."/>
            <person name="Justesen U.S."/>
        </authorList>
    </citation>
    <scope>NUCLEOTIDE SEQUENCE [LARGE SCALE GENOMIC DNA]</scope>
    <source>
        <strain evidence="1">DCMOUH0018B</strain>
    </source>
</reference>
<reference evidence="4 7" key="4">
    <citation type="submission" date="2020-05" db="EMBL/GenBank/DDBJ databases">
        <title>FDA dAtabase for Regulatory Grade micrObial Sequences (FDA-ARGOS): Supporting development and validation of Infectious Disease Dx tests.</title>
        <authorList>
            <person name="Bojja K."/>
            <person name="Kessler A."/>
            <person name="Tallon L."/>
            <person name="Sadzewicz L."/>
            <person name="Zhao X."/>
            <person name="Vavikolanu K."/>
            <person name="Mehta A."/>
            <person name="Aluvathingal J."/>
            <person name="Nadendla S."/>
            <person name="Myers T."/>
            <person name="Yan Y."/>
            <person name="Sichtig H."/>
        </authorList>
    </citation>
    <scope>NUCLEOTIDE SEQUENCE [LARGE SCALE GENOMIC DNA]</scope>
    <source>
        <strain evidence="4 7">FDAARGOS_763</strain>
    </source>
</reference>
<evidence type="ECO:0000313" key="2">
    <source>
        <dbReference type="EMBL" id="MCZ2653130.1"/>
    </source>
</evidence>
<name>A0A081UE93_BACFG</name>
<dbReference type="Proteomes" id="UP001079672">
    <property type="component" value="Unassembled WGS sequence"/>
</dbReference>
<dbReference type="EMBL" id="QRJE01000005">
    <property type="protein sequence ID" value="RHH15140.1"/>
    <property type="molecule type" value="Genomic_DNA"/>
</dbReference>
<dbReference type="Proteomes" id="UP001075704">
    <property type="component" value="Unassembled WGS sequence"/>
</dbReference>
<evidence type="ECO:0000313" key="1">
    <source>
        <dbReference type="EMBL" id="KFX74096.1"/>
    </source>
</evidence>
<dbReference type="RefSeq" id="WP_005777742.1">
    <property type="nucleotide sequence ID" value="NZ_CABJEQ010000039.1"/>
</dbReference>
<reference evidence="1" key="1">
    <citation type="book" date="2014" name="THE 24TH EUROPEAN CONGRESS OF CLINICAL MICROBIOLOGY AND INFECTIOUS DISEASES" publisher="ECCMID 2014" city="Barcelona, Spain">
        <title>Identification of resistance genes in three multidrug-resistant Bacteroides fragilis isolates by whole genome sequencing.</title>
        <editorList>
            <person name="Unknown"/>
            <person name="A."/>
        </editorList>
        <authorList>
            <person name="Sydenham T.V."/>
            <person name="Hasman H."/>
            <person name="Wang M."/>
            <person name="Soki J."/>
            <person name="Nagy E."/>
            <person name="Justesen U.S."/>
        </authorList>
    </citation>
    <scope>NUCLEOTIDE SEQUENCE</scope>
    <source>
        <strain evidence="1">DCMOUH0018B</strain>
    </source>
</reference>
<dbReference type="Proteomes" id="UP000501467">
    <property type="component" value="Chromosome"/>
</dbReference>